<evidence type="ECO:0000313" key="7">
    <source>
        <dbReference type="RefSeq" id="XP_033767822.1"/>
    </source>
</evidence>
<dbReference type="KEGG" id="spao:SPAR_L01010"/>
<keyword evidence="5 6" id="KW-0472">Membrane</keyword>
<feature type="transmembrane region" description="Helical" evidence="6">
    <location>
        <begin position="99"/>
        <end position="124"/>
    </location>
</feature>
<evidence type="ECO:0000256" key="2">
    <source>
        <dbReference type="ARBA" id="ARBA00009969"/>
    </source>
</evidence>
<gene>
    <name evidence="7" type="ORF">SPAR_L01010</name>
</gene>
<dbReference type="RefSeq" id="XP_033767822.1">
    <property type="nucleotide sequence ID" value="XM_033911931.1"/>
</dbReference>
<name>A0A8B8UVM7_SACPA</name>
<sequence length="306" mass="35143">MADYEGFYAYKPHKGAAIAFVVLFGILIPYALVQITMAIHRSRRCMYLCKCNELSEENSTVTYFSARNLMWTYFPFVLGIILQFVGYVLKIVFINRPEISTFIAQSVLLLIAPSLYALTIFMLFSKMARLLLMERHMIIPAKYSTVSFLVSDMIGRVLQAVGGGLLSSWNSRNTGRVLIIVGLFIQIFCYGVLMLNQLFLDYKMKRATSKILRDSDAWFQFNYILLSGIVLVNARTIVRVVQFLMGLKSYISQHEWCLYVFDTVPMFLLPLIFLVCFHARNLFKLQEKSVDIQLAKILTKESASEN</sequence>
<reference evidence="7" key="1">
    <citation type="journal article" date="2017" name="Nat. Genet.">
        <title>Contrasting evolutionary genome dynamics between domesticated and wild yeasts.</title>
        <authorList>
            <person name="Yue J.X."/>
            <person name="Li J."/>
            <person name="Aigrain L."/>
            <person name="Hallin J."/>
            <person name="Persson K."/>
            <person name="Oliver K."/>
            <person name="Bergstrom A."/>
            <person name="Coupland P."/>
            <person name="Warringer J."/>
            <person name="Lagomarsino M.C."/>
            <person name="Fischer G."/>
            <person name="Durbin R."/>
            <person name="Liti G."/>
        </authorList>
    </citation>
    <scope>NUCLEOTIDE SEQUENCE</scope>
    <source>
        <strain evidence="7">CBS432</strain>
    </source>
</reference>
<accession>A0A8B8UVM7</accession>
<protein>
    <submittedName>
        <fullName evidence="7">Uncharacterized protein</fullName>
    </submittedName>
</protein>
<feature type="transmembrane region" description="Helical" evidence="6">
    <location>
        <begin position="145"/>
        <end position="166"/>
    </location>
</feature>
<dbReference type="VEuPathDB" id="FungiDB:SPAR_L01010"/>
<feature type="transmembrane region" description="Helical" evidence="6">
    <location>
        <begin position="221"/>
        <end position="238"/>
    </location>
</feature>
<dbReference type="PANTHER" id="PTHR31465">
    <property type="entry name" value="PROTEIN RTA1-RELATED"/>
    <property type="match status" value="1"/>
</dbReference>
<reference evidence="7" key="2">
    <citation type="submission" date="2020-01" db="EMBL/GenBank/DDBJ databases">
        <title>Population-level Yeast Reference Genomes.</title>
        <authorList>
            <person name="Yue J.-X."/>
        </authorList>
    </citation>
    <scope>NUCLEOTIDE SEQUENCE</scope>
    <source>
        <strain evidence="7">CBS432</strain>
    </source>
</reference>
<keyword evidence="4 6" id="KW-1133">Transmembrane helix</keyword>
<evidence type="ECO:0000256" key="1">
    <source>
        <dbReference type="ARBA" id="ARBA00004141"/>
    </source>
</evidence>
<comment type="similarity">
    <text evidence="2">Belongs to the lipid-translocating exporter (LTE) (TC 9.A.26.1) family.</text>
</comment>
<dbReference type="InterPro" id="IPR007568">
    <property type="entry name" value="RTA1"/>
</dbReference>
<dbReference type="PANTHER" id="PTHR31465:SF1">
    <property type="entry name" value="PROTEIN RTA1-RELATED"/>
    <property type="match status" value="1"/>
</dbReference>
<dbReference type="Pfam" id="PF04479">
    <property type="entry name" value="RTA1"/>
    <property type="match status" value="1"/>
</dbReference>
<feature type="transmembrane region" description="Helical" evidence="6">
    <location>
        <begin position="73"/>
        <end position="93"/>
    </location>
</feature>
<evidence type="ECO:0000256" key="5">
    <source>
        <dbReference type="ARBA" id="ARBA00023136"/>
    </source>
</evidence>
<reference evidence="7" key="4">
    <citation type="submission" date="2025-08" db="UniProtKB">
        <authorList>
            <consortium name="RefSeq"/>
        </authorList>
    </citation>
    <scope>IDENTIFICATION</scope>
    <source>
        <strain evidence="7">CBS432</strain>
    </source>
</reference>
<reference evidence="7" key="3">
    <citation type="submission" date="2025-07" db="EMBL/GenBank/DDBJ databases">
        <authorList>
            <consortium name="NCBI Genome Project"/>
        </authorList>
    </citation>
    <scope>NUCLEOTIDE SEQUENCE</scope>
    <source>
        <strain evidence="7">CBS432</strain>
    </source>
</reference>
<dbReference type="OrthoDB" id="3358017at2759"/>
<dbReference type="AlphaFoldDB" id="A0A8B8UVM7"/>
<dbReference type="GO" id="GO:0016020">
    <property type="term" value="C:membrane"/>
    <property type="evidence" value="ECO:0007669"/>
    <property type="project" value="UniProtKB-SubCell"/>
</dbReference>
<feature type="transmembrane region" description="Helical" evidence="6">
    <location>
        <begin position="258"/>
        <end position="279"/>
    </location>
</feature>
<keyword evidence="3 6" id="KW-0812">Transmembrane</keyword>
<comment type="subcellular location">
    <subcellularLocation>
        <location evidence="1">Membrane</location>
        <topology evidence="1">Multi-pass membrane protein</topology>
    </subcellularLocation>
</comment>
<organism evidence="7">
    <name type="scientific">Saccharomyces paradoxus</name>
    <name type="common">Yeast</name>
    <name type="synonym">Saccharomyces douglasii</name>
    <dbReference type="NCBI Taxonomy" id="27291"/>
    <lineage>
        <taxon>Eukaryota</taxon>
        <taxon>Fungi</taxon>
        <taxon>Dikarya</taxon>
        <taxon>Ascomycota</taxon>
        <taxon>Saccharomycotina</taxon>
        <taxon>Saccharomycetes</taxon>
        <taxon>Saccharomycetales</taxon>
        <taxon>Saccharomycetaceae</taxon>
        <taxon>Saccharomyces</taxon>
    </lineage>
</organism>
<evidence type="ECO:0000256" key="3">
    <source>
        <dbReference type="ARBA" id="ARBA00022692"/>
    </source>
</evidence>
<proteinExistence type="inferred from homology"/>
<evidence type="ECO:0000256" key="6">
    <source>
        <dbReference type="SAM" id="Phobius"/>
    </source>
</evidence>
<evidence type="ECO:0000256" key="4">
    <source>
        <dbReference type="ARBA" id="ARBA00022989"/>
    </source>
</evidence>
<feature type="transmembrane region" description="Helical" evidence="6">
    <location>
        <begin position="178"/>
        <end position="200"/>
    </location>
</feature>
<dbReference type="GeneID" id="54632191"/>
<feature type="transmembrane region" description="Helical" evidence="6">
    <location>
        <begin position="15"/>
        <end position="33"/>
    </location>
</feature>